<proteinExistence type="predicted"/>
<organism evidence="4">
    <name type="scientific">hydrocarbon metagenome</name>
    <dbReference type="NCBI Taxonomy" id="938273"/>
    <lineage>
        <taxon>unclassified sequences</taxon>
        <taxon>metagenomes</taxon>
        <taxon>ecological metagenomes</taxon>
    </lineage>
</organism>
<dbReference type="EMBL" id="LNQE01000976">
    <property type="protein sequence ID" value="KUG22271.1"/>
    <property type="molecule type" value="Genomic_DNA"/>
</dbReference>
<dbReference type="SUPFAM" id="SSF46955">
    <property type="entry name" value="Putative DNA-binding domain"/>
    <property type="match status" value="1"/>
</dbReference>
<dbReference type="PANTHER" id="PTHR30204:SF98">
    <property type="entry name" value="HTH-TYPE TRANSCRIPTIONAL REGULATOR ADHR"/>
    <property type="match status" value="1"/>
</dbReference>
<dbReference type="AlphaFoldDB" id="A0A0W8FMZ8"/>
<dbReference type="InterPro" id="IPR009061">
    <property type="entry name" value="DNA-bd_dom_put_sf"/>
</dbReference>
<dbReference type="GO" id="GO:0003677">
    <property type="term" value="F:DNA binding"/>
    <property type="evidence" value="ECO:0007669"/>
    <property type="project" value="UniProtKB-KW"/>
</dbReference>
<comment type="caution">
    <text evidence="4">The sequence shown here is derived from an EMBL/GenBank/DDBJ whole genome shotgun (WGS) entry which is preliminary data.</text>
</comment>
<evidence type="ECO:0000256" key="1">
    <source>
        <dbReference type="ARBA" id="ARBA00023125"/>
    </source>
</evidence>
<feature type="coiled-coil region" evidence="2">
    <location>
        <begin position="91"/>
        <end position="128"/>
    </location>
</feature>
<dbReference type="PRINTS" id="PR00040">
    <property type="entry name" value="HTHMERR"/>
</dbReference>
<evidence type="ECO:0000313" key="4">
    <source>
        <dbReference type="EMBL" id="KUG22271.1"/>
    </source>
</evidence>
<feature type="domain" description="HTH merR-type" evidence="3">
    <location>
        <begin position="7"/>
        <end position="76"/>
    </location>
</feature>
<keyword evidence="2" id="KW-0175">Coiled coil</keyword>
<dbReference type="SMART" id="SM00422">
    <property type="entry name" value="HTH_MERR"/>
    <property type="match status" value="1"/>
</dbReference>
<sequence>MKTVPGEISIGELAKKLEMSQRTIRYYEEIGLLNSIKRVEAGRRVYTDEDLRRLKLIKRLKIMGMTLSEMQELEAMWTIEKSNDKVLGRLLELMGNQLRRLEDRIADLNILRNEIMEYQKRIKSKMGK</sequence>
<dbReference type="PROSITE" id="PS50937">
    <property type="entry name" value="HTH_MERR_2"/>
    <property type="match status" value="1"/>
</dbReference>
<dbReference type="Pfam" id="PF13411">
    <property type="entry name" value="MerR_1"/>
    <property type="match status" value="1"/>
</dbReference>
<evidence type="ECO:0000256" key="2">
    <source>
        <dbReference type="SAM" id="Coils"/>
    </source>
</evidence>
<accession>A0A0W8FMZ8</accession>
<dbReference type="PANTHER" id="PTHR30204">
    <property type="entry name" value="REDOX-CYCLING DRUG-SENSING TRANSCRIPTIONAL ACTIVATOR SOXR"/>
    <property type="match status" value="1"/>
</dbReference>
<protein>
    <submittedName>
        <fullName evidence="4">Hth-type transcriptional regulator zntr</fullName>
    </submittedName>
</protein>
<dbReference type="InterPro" id="IPR000551">
    <property type="entry name" value="MerR-type_HTH_dom"/>
</dbReference>
<keyword evidence="1" id="KW-0238">DNA-binding</keyword>
<evidence type="ECO:0000259" key="3">
    <source>
        <dbReference type="PROSITE" id="PS50937"/>
    </source>
</evidence>
<dbReference type="Gene3D" id="1.10.1660.10">
    <property type="match status" value="1"/>
</dbReference>
<name>A0A0W8FMZ8_9ZZZZ</name>
<reference evidence="4" key="1">
    <citation type="journal article" date="2015" name="Proc. Natl. Acad. Sci. U.S.A.">
        <title>Networks of energetic and metabolic interactions define dynamics in microbial communities.</title>
        <authorList>
            <person name="Embree M."/>
            <person name="Liu J.K."/>
            <person name="Al-Bassam M.M."/>
            <person name="Zengler K."/>
        </authorList>
    </citation>
    <scope>NUCLEOTIDE SEQUENCE</scope>
</reference>
<dbReference type="GO" id="GO:0003700">
    <property type="term" value="F:DNA-binding transcription factor activity"/>
    <property type="evidence" value="ECO:0007669"/>
    <property type="project" value="InterPro"/>
</dbReference>
<dbReference type="InterPro" id="IPR047057">
    <property type="entry name" value="MerR_fam"/>
</dbReference>
<gene>
    <name evidence="4" type="ORF">ASZ90_007950</name>
</gene>